<evidence type="ECO:0000256" key="1">
    <source>
        <dbReference type="SAM" id="MobiDB-lite"/>
    </source>
</evidence>
<sequence>MSNSTANVEQESNKDHQDVNITTTTTFNKKRCIGLVTSSNIETETKNQGKRTKSSDIVNTSTSDKNDEYISSPYDDGTEETTANV</sequence>
<comment type="caution">
    <text evidence="2">The sequence shown here is derived from an EMBL/GenBank/DDBJ whole genome shotgun (WGS) entry which is preliminary data.</text>
</comment>
<organism evidence="2 3">
    <name type="scientific">Rotaria magnacalcarata</name>
    <dbReference type="NCBI Taxonomy" id="392030"/>
    <lineage>
        <taxon>Eukaryota</taxon>
        <taxon>Metazoa</taxon>
        <taxon>Spiralia</taxon>
        <taxon>Gnathifera</taxon>
        <taxon>Rotifera</taxon>
        <taxon>Eurotatoria</taxon>
        <taxon>Bdelloidea</taxon>
        <taxon>Philodinida</taxon>
        <taxon>Philodinidae</taxon>
        <taxon>Rotaria</taxon>
    </lineage>
</organism>
<gene>
    <name evidence="2" type="ORF">SMN809_LOCUS60906</name>
</gene>
<feature type="non-terminal residue" evidence="2">
    <location>
        <position position="1"/>
    </location>
</feature>
<feature type="compositionally biased region" description="Polar residues" evidence="1">
    <location>
        <begin position="1"/>
        <end position="10"/>
    </location>
</feature>
<protein>
    <submittedName>
        <fullName evidence="2">Uncharacterized protein</fullName>
    </submittedName>
</protein>
<name>A0A8S3ET97_9BILA</name>
<accession>A0A8S3ET97</accession>
<reference evidence="2" key="1">
    <citation type="submission" date="2021-02" db="EMBL/GenBank/DDBJ databases">
        <authorList>
            <person name="Nowell W R."/>
        </authorList>
    </citation>
    <scope>NUCLEOTIDE SEQUENCE</scope>
</reference>
<dbReference type="EMBL" id="CAJOBI010240560">
    <property type="protein sequence ID" value="CAF5084059.1"/>
    <property type="molecule type" value="Genomic_DNA"/>
</dbReference>
<proteinExistence type="predicted"/>
<dbReference type="AlphaFoldDB" id="A0A8S3ET97"/>
<feature type="region of interest" description="Disordered" evidence="1">
    <location>
        <begin position="1"/>
        <end position="85"/>
    </location>
</feature>
<evidence type="ECO:0000313" key="2">
    <source>
        <dbReference type="EMBL" id="CAF5084059.1"/>
    </source>
</evidence>
<dbReference type="Proteomes" id="UP000676336">
    <property type="component" value="Unassembled WGS sequence"/>
</dbReference>
<evidence type="ECO:0000313" key="3">
    <source>
        <dbReference type="Proteomes" id="UP000676336"/>
    </source>
</evidence>